<keyword evidence="2" id="KW-1185">Reference proteome</keyword>
<evidence type="ECO:0000313" key="2">
    <source>
        <dbReference type="Proteomes" id="UP000054047"/>
    </source>
</evidence>
<evidence type="ECO:0000313" key="1">
    <source>
        <dbReference type="EMBL" id="KIH55282.1"/>
    </source>
</evidence>
<protein>
    <submittedName>
        <fullName evidence="1">Uncharacterized protein</fullName>
    </submittedName>
</protein>
<proteinExistence type="predicted"/>
<sequence length="113" mass="12918">MEVKLPRWMAGVTRPDRMCNEDIKNRFGIERYLTNFGNLVCDDQAHDRAKWRQRIAKAGPRYQTGQTLKKKHCACPSHALQLSAHSRKNFINILNKTTTGQPHSSEAVSVVEL</sequence>
<feature type="non-terminal residue" evidence="1">
    <location>
        <position position="113"/>
    </location>
</feature>
<dbReference type="AlphaFoldDB" id="A0A0C2CZQ7"/>
<dbReference type="EMBL" id="KN737627">
    <property type="protein sequence ID" value="KIH55282.1"/>
    <property type="molecule type" value="Genomic_DNA"/>
</dbReference>
<accession>A0A0C2CZQ7</accession>
<gene>
    <name evidence="1" type="ORF">ANCDUO_14565</name>
</gene>
<reference evidence="1 2" key="1">
    <citation type="submission" date="2013-12" db="EMBL/GenBank/DDBJ databases">
        <title>Draft genome of the parsitic nematode Ancylostoma duodenale.</title>
        <authorList>
            <person name="Mitreva M."/>
        </authorList>
    </citation>
    <scope>NUCLEOTIDE SEQUENCE [LARGE SCALE GENOMIC DNA]</scope>
    <source>
        <strain evidence="1 2">Zhejiang</strain>
    </source>
</reference>
<dbReference type="Proteomes" id="UP000054047">
    <property type="component" value="Unassembled WGS sequence"/>
</dbReference>
<organism evidence="1 2">
    <name type="scientific">Ancylostoma duodenale</name>
    <dbReference type="NCBI Taxonomy" id="51022"/>
    <lineage>
        <taxon>Eukaryota</taxon>
        <taxon>Metazoa</taxon>
        <taxon>Ecdysozoa</taxon>
        <taxon>Nematoda</taxon>
        <taxon>Chromadorea</taxon>
        <taxon>Rhabditida</taxon>
        <taxon>Rhabditina</taxon>
        <taxon>Rhabditomorpha</taxon>
        <taxon>Strongyloidea</taxon>
        <taxon>Ancylostomatidae</taxon>
        <taxon>Ancylostomatinae</taxon>
        <taxon>Ancylostoma</taxon>
    </lineage>
</organism>
<dbReference type="OrthoDB" id="424543at2759"/>
<name>A0A0C2CZQ7_9BILA</name>